<evidence type="ECO:0000256" key="6">
    <source>
        <dbReference type="PROSITE-ProRule" id="PRU00842"/>
    </source>
</evidence>
<keyword evidence="4 7" id="KW-0418">Kinase</keyword>
<dbReference type="CDD" id="cd22961">
    <property type="entry name" value="DD_TEX55-like"/>
    <property type="match status" value="1"/>
</dbReference>
<dbReference type="PANTHER" id="PTHR11547">
    <property type="entry name" value="ARGININE OR CREATINE KINASE"/>
    <property type="match status" value="1"/>
</dbReference>
<reference evidence="10 11" key="1">
    <citation type="submission" date="2024-02" db="EMBL/GenBank/DDBJ databases">
        <authorList>
            <person name="Chen Y."/>
            <person name="Shah S."/>
            <person name="Dougan E. K."/>
            <person name="Thang M."/>
            <person name="Chan C."/>
        </authorList>
    </citation>
    <scope>NUCLEOTIDE SEQUENCE [LARGE SCALE GENOMIC DNA]</scope>
</reference>
<organism evidence="10 11">
    <name type="scientific">Durusdinium trenchii</name>
    <dbReference type="NCBI Taxonomy" id="1381693"/>
    <lineage>
        <taxon>Eukaryota</taxon>
        <taxon>Sar</taxon>
        <taxon>Alveolata</taxon>
        <taxon>Dinophyceae</taxon>
        <taxon>Suessiales</taxon>
        <taxon>Symbiodiniaceae</taxon>
        <taxon>Durusdinium</taxon>
    </lineage>
</organism>
<dbReference type="SUPFAM" id="SSF48034">
    <property type="entry name" value="Guanido kinase N-terminal domain"/>
    <property type="match status" value="2"/>
</dbReference>
<dbReference type="InterPro" id="IPR014746">
    <property type="entry name" value="Gln_synth/guanido_kin_cat_dom"/>
</dbReference>
<dbReference type="PANTHER" id="PTHR11547:SF38">
    <property type="entry name" value="ARGININE KINASE 1-RELATED"/>
    <property type="match status" value="1"/>
</dbReference>
<evidence type="ECO:0000256" key="7">
    <source>
        <dbReference type="PROSITE-ProRule" id="PRU00843"/>
    </source>
</evidence>
<dbReference type="InterPro" id="IPR022413">
    <property type="entry name" value="ATP-guanido_PTrfase_N"/>
</dbReference>
<dbReference type="InterPro" id="IPR022414">
    <property type="entry name" value="ATP-guanido_PTrfase_cat"/>
</dbReference>
<feature type="domain" description="Phosphagen kinase C-terminal" evidence="9">
    <location>
        <begin position="302"/>
        <end position="418"/>
    </location>
</feature>
<accession>A0ABP0SWX7</accession>
<keyword evidence="11" id="KW-1185">Reference proteome</keyword>
<dbReference type="Gene3D" id="3.30.590.10">
    <property type="entry name" value="Glutamine synthetase/guanido kinase, catalytic domain"/>
    <property type="match status" value="1"/>
</dbReference>
<dbReference type="Proteomes" id="UP001642484">
    <property type="component" value="Unassembled WGS sequence"/>
</dbReference>
<evidence type="ECO:0000313" key="10">
    <source>
        <dbReference type="EMBL" id="CAK9116901.1"/>
    </source>
</evidence>
<comment type="similarity">
    <text evidence="1 6">Belongs to the ATP:guanido phosphotransferase family.</text>
</comment>
<comment type="caution">
    <text evidence="10">The sequence shown here is derived from an EMBL/GenBank/DDBJ whole genome shotgun (WGS) entry which is preliminary data.</text>
</comment>
<dbReference type="PROSITE" id="PS51510">
    <property type="entry name" value="PHOSPHAGEN_KINASE_C"/>
    <property type="match status" value="1"/>
</dbReference>
<protein>
    <submittedName>
        <fullName evidence="10">Uncharacterized protein</fullName>
    </submittedName>
</protein>
<dbReference type="Pfam" id="PF02807">
    <property type="entry name" value="ATP-gua_PtransN"/>
    <property type="match status" value="2"/>
</dbReference>
<comment type="caution">
    <text evidence="7">Lacks conserved residue(s) required for the propagation of feature annotation.</text>
</comment>
<evidence type="ECO:0000256" key="4">
    <source>
        <dbReference type="ARBA" id="ARBA00022777"/>
    </source>
</evidence>
<sequence>MDVTVAGAEGLPEKAYLSVRAGDVRKQIQYRPGECFSFDGKQAPRQLVVDVFEKVGSAQVSVSDLASCSNGSLVQLQGRDGNIVLDMQAKVHSHEITKPRLSRHQAALDAQAYLEAHSVPHVLQGMVHELLSSRPADPYSFMMGYIKAQEVPKAPSLHQEEPQEEDDFDVLPDWSAMPGRGEEEYPGFPSDGSQPLPDLSQHHNVLASVLLARPELYEDLKDVRTASGSSLAQCIKPGIDNRGCNAVRTLGLMTADESCYETFAPLFRAVMSRWQEIVSEDVELSRPAEEEAKMHPDPQGQVILSVQVLCSRNLRGVRMVPSAGREDRREAERLLVEALMSSEDELLRGGDYYPLRGSNSYAPKPKGMSMEMEQQLRAAGQLLEEPQNGLHLSAGLGRHWPQARGVYTNGSGMVVWINQALGPSQEGRPPSPRLPARECGGLQGTGGHSPRGASVKQSFRGERLLLQFLRWRWLHHLVPFEFGLGSAGLCAALIAAAGEERGLYPARRRELSESGERKPVWEVAVARDMQMSAQDLASVLAYGCRRLVDEELRPGTATAAQAAKSIPPLPQGPPPPPPFPRDWCPNQMPDVTDRHSLAAEVFRQNPSIYYRLKDQSTPLGVPFATCVKTCFDNVGHRMIKTVGAVAGDEASYETFREFFDGIVRLRHPRSDAGHRRDVDPSQMREIPADMAGGRLAFARLRVSRNLREQRMPPAAQWEQRRHVEQTLVGGPKRKASNPKEAWPLNLRGSHELEKVAVCSYMKS</sequence>
<evidence type="ECO:0000256" key="5">
    <source>
        <dbReference type="ARBA" id="ARBA00022840"/>
    </source>
</evidence>
<gene>
    <name evidence="10" type="ORF">CCMP2556_LOCUS54357</name>
</gene>
<dbReference type="PROSITE" id="PS51509">
    <property type="entry name" value="PHOSPHAGEN_KINASE_N"/>
    <property type="match status" value="2"/>
</dbReference>
<name>A0ABP0SWX7_9DINO</name>
<evidence type="ECO:0000313" key="11">
    <source>
        <dbReference type="Proteomes" id="UP001642484"/>
    </source>
</evidence>
<dbReference type="InterPro" id="IPR000749">
    <property type="entry name" value="ATP-guanido_PTrfase"/>
</dbReference>
<dbReference type="Gene3D" id="1.10.135.10">
    <property type="entry name" value="ATP:guanido phosphotransferase, N-terminal domain"/>
    <property type="match status" value="2"/>
</dbReference>
<keyword evidence="2 7" id="KW-0808">Transferase</keyword>
<keyword evidence="3 7" id="KW-0547">Nucleotide-binding</keyword>
<keyword evidence="5 7" id="KW-0067">ATP-binding</keyword>
<evidence type="ECO:0000256" key="2">
    <source>
        <dbReference type="ARBA" id="ARBA00022679"/>
    </source>
</evidence>
<dbReference type="InterPro" id="IPR036802">
    <property type="entry name" value="ATP-guanido_PTrfase_N_sf"/>
</dbReference>
<feature type="binding site" evidence="7">
    <location>
        <begin position="305"/>
        <end position="309"/>
    </location>
    <ligand>
        <name>ATP</name>
        <dbReference type="ChEBI" id="CHEBI:30616"/>
    </ligand>
</feature>
<evidence type="ECO:0000256" key="3">
    <source>
        <dbReference type="ARBA" id="ARBA00022741"/>
    </source>
</evidence>
<evidence type="ECO:0000259" key="9">
    <source>
        <dbReference type="PROSITE" id="PS51510"/>
    </source>
</evidence>
<evidence type="ECO:0000256" key="1">
    <source>
        <dbReference type="ARBA" id="ARBA00006798"/>
    </source>
</evidence>
<dbReference type="SUPFAM" id="SSF55931">
    <property type="entry name" value="Glutamine synthetase/guanido kinase"/>
    <property type="match status" value="1"/>
</dbReference>
<dbReference type="SUPFAM" id="SSF47391">
    <property type="entry name" value="Dimerization-anchoring domain of cAMP-dependent PK regulatory subunit"/>
    <property type="match status" value="1"/>
</dbReference>
<evidence type="ECO:0000259" key="8">
    <source>
        <dbReference type="PROSITE" id="PS51509"/>
    </source>
</evidence>
<feature type="domain" description="Phosphagen kinase N-terminal" evidence="8">
    <location>
        <begin position="187"/>
        <end position="276"/>
    </location>
</feature>
<dbReference type="EMBL" id="CAXAMN010028539">
    <property type="protein sequence ID" value="CAK9116901.1"/>
    <property type="molecule type" value="Genomic_DNA"/>
</dbReference>
<proteinExistence type="inferred from homology"/>
<feature type="domain" description="Phosphagen kinase N-terminal" evidence="8">
    <location>
        <begin position="580"/>
        <end position="668"/>
    </location>
</feature>